<dbReference type="RefSeq" id="WP_087660648.1">
    <property type="nucleotide sequence ID" value="NZ_FCNW02000076.1"/>
</dbReference>
<proteinExistence type="predicted"/>
<dbReference type="AlphaFoldDB" id="A0A158JCB1"/>
<evidence type="ECO:0000259" key="1">
    <source>
        <dbReference type="Pfam" id="PF13592"/>
    </source>
</evidence>
<protein>
    <submittedName>
        <fullName evidence="2">Transposon protein</fullName>
    </submittedName>
</protein>
<keyword evidence="3" id="KW-1185">Reference proteome</keyword>
<evidence type="ECO:0000313" key="2">
    <source>
        <dbReference type="EMBL" id="SAL66484.1"/>
    </source>
</evidence>
<sequence>MLVKGALAAGFPTEVWTVKRVRVLIEREIGVKKSNIGGWELLRRPGFSPQKPEKRALRRDEQAIVTWKRKSWSALKK</sequence>
<name>A0A158JCB1_9BURK</name>
<dbReference type="Proteomes" id="UP000054977">
    <property type="component" value="Unassembled WGS sequence"/>
</dbReference>
<organism evidence="2 3">
    <name type="scientific">Caballeronia humi</name>
    <dbReference type="NCBI Taxonomy" id="326474"/>
    <lineage>
        <taxon>Bacteria</taxon>
        <taxon>Pseudomonadati</taxon>
        <taxon>Pseudomonadota</taxon>
        <taxon>Betaproteobacteria</taxon>
        <taxon>Burkholderiales</taxon>
        <taxon>Burkholderiaceae</taxon>
        <taxon>Caballeronia</taxon>
    </lineage>
</organism>
<dbReference type="EMBL" id="FCNW02000076">
    <property type="protein sequence ID" value="SAL66484.1"/>
    <property type="molecule type" value="Genomic_DNA"/>
</dbReference>
<feature type="domain" description="Winged helix-turn helix" evidence="1">
    <location>
        <begin position="14"/>
        <end position="70"/>
    </location>
</feature>
<comment type="caution">
    <text evidence="2">The sequence shown here is derived from an EMBL/GenBank/DDBJ whole genome shotgun (WGS) entry which is preliminary data.</text>
</comment>
<dbReference type="Pfam" id="PF13592">
    <property type="entry name" value="HTH_33"/>
    <property type="match status" value="1"/>
</dbReference>
<reference evidence="2" key="1">
    <citation type="submission" date="2016-01" db="EMBL/GenBank/DDBJ databases">
        <authorList>
            <person name="Peeters C."/>
        </authorList>
    </citation>
    <scope>NUCLEOTIDE SEQUENCE [LARGE SCALE GENOMIC DNA]</scope>
    <source>
        <strain evidence="2">LMG 22934</strain>
    </source>
</reference>
<accession>A0A158JCB1</accession>
<dbReference type="InterPro" id="IPR025959">
    <property type="entry name" value="Winged_HTH_dom"/>
</dbReference>
<gene>
    <name evidence="2" type="ORF">AWB65_06353</name>
</gene>
<evidence type="ECO:0000313" key="3">
    <source>
        <dbReference type="Proteomes" id="UP000054977"/>
    </source>
</evidence>